<dbReference type="PANTHER" id="PTHR37014">
    <property type="entry name" value="EXPRESSION LETHALITY PROTEIN HEL10, PUTATIVE (AFU_ORTHOLOGUE AFUA_1G06580)-RELATED"/>
    <property type="match status" value="1"/>
</dbReference>
<organism evidence="3 4">
    <name type="scientific">Penicillium daleae</name>
    <dbReference type="NCBI Taxonomy" id="63821"/>
    <lineage>
        <taxon>Eukaryota</taxon>
        <taxon>Fungi</taxon>
        <taxon>Dikarya</taxon>
        <taxon>Ascomycota</taxon>
        <taxon>Pezizomycotina</taxon>
        <taxon>Eurotiomycetes</taxon>
        <taxon>Eurotiomycetidae</taxon>
        <taxon>Eurotiales</taxon>
        <taxon>Aspergillaceae</taxon>
        <taxon>Penicillium</taxon>
    </lineage>
</organism>
<keyword evidence="4" id="KW-1185">Reference proteome</keyword>
<accession>A0AAD6C6X2</accession>
<dbReference type="GeneID" id="81599962"/>
<dbReference type="GO" id="GO:0019867">
    <property type="term" value="C:outer membrane"/>
    <property type="evidence" value="ECO:0007669"/>
    <property type="project" value="InterPro"/>
</dbReference>
<dbReference type="EMBL" id="JAPVEA010000006">
    <property type="protein sequence ID" value="KAJ5449888.1"/>
    <property type="molecule type" value="Genomic_DNA"/>
</dbReference>
<feature type="region of interest" description="Disordered" evidence="1">
    <location>
        <begin position="115"/>
        <end position="143"/>
    </location>
</feature>
<evidence type="ECO:0000256" key="1">
    <source>
        <dbReference type="SAM" id="MobiDB-lite"/>
    </source>
</evidence>
<gene>
    <name evidence="3" type="ORF">N7458_006337</name>
</gene>
<feature type="region of interest" description="Disordered" evidence="1">
    <location>
        <begin position="1"/>
        <end position="80"/>
    </location>
</feature>
<sequence>MSNRDYYGDYTPENFASQNNTQQPNSMQNSEFLPNQNHEQQLANQESFNQQNQWKDFDPATSEMPEGERGLGATVIGGAGGAFVGHHVGKKSDHGTLGTVGGALAGAVLANVASKAVKGSHHGHGSGHDRRRERLERRLDRMG</sequence>
<dbReference type="AlphaFoldDB" id="A0AAD6C6X2"/>
<dbReference type="Pfam" id="PF05433">
    <property type="entry name" value="Rick_17kDa_Anti"/>
    <property type="match status" value="1"/>
</dbReference>
<dbReference type="Proteomes" id="UP001213681">
    <property type="component" value="Unassembled WGS sequence"/>
</dbReference>
<feature type="domain" description="Glycine zipper 2TM" evidence="2">
    <location>
        <begin position="73"/>
        <end position="111"/>
    </location>
</feature>
<reference evidence="3" key="1">
    <citation type="submission" date="2022-12" db="EMBL/GenBank/DDBJ databases">
        <authorList>
            <person name="Petersen C."/>
        </authorList>
    </citation>
    <scope>NUCLEOTIDE SEQUENCE</scope>
    <source>
        <strain evidence="3">IBT 16125</strain>
    </source>
</reference>
<name>A0AAD6C6X2_9EURO</name>
<proteinExistence type="predicted"/>
<feature type="compositionally biased region" description="Basic and acidic residues" evidence="1">
    <location>
        <begin position="126"/>
        <end position="143"/>
    </location>
</feature>
<feature type="compositionally biased region" description="Polar residues" evidence="1">
    <location>
        <begin position="14"/>
        <end position="54"/>
    </location>
</feature>
<dbReference type="RefSeq" id="XP_056765423.1">
    <property type="nucleotide sequence ID" value="XM_056909719.1"/>
</dbReference>
<dbReference type="InterPro" id="IPR008816">
    <property type="entry name" value="Gly_zipper_2TM_dom"/>
</dbReference>
<dbReference type="PANTHER" id="PTHR37014:SF10">
    <property type="entry name" value="RICH PROTEIN MS8, PUTATIVE (AFU_ORTHOLOGUE AFUA_7G05650)-RELATED"/>
    <property type="match status" value="1"/>
</dbReference>
<evidence type="ECO:0000313" key="3">
    <source>
        <dbReference type="EMBL" id="KAJ5449888.1"/>
    </source>
</evidence>
<evidence type="ECO:0000313" key="4">
    <source>
        <dbReference type="Proteomes" id="UP001213681"/>
    </source>
</evidence>
<protein>
    <recommendedName>
        <fullName evidence="2">Glycine zipper 2TM domain-containing protein</fullName>
    </recommendedName>
</protein>
<evidence type="ECO:0000259" key="2">
    <source>
        <dbReference type="Pfam" id="PF05433"/>
    </source>
</evidence>
<reference evidence="3" key="2">
    <citation type="journal article" date="2023" name="IMA Fungus">
        <title>Comparative genomic study of the Penicillium genus elucidates a diverse pangenome and 15 lateral gene transfer events.</title>
        <authorList>
            <person name="Petersen C."/>
            <person name="Sorensen T."/>
            <person name="Nielsen M.R."/>
            <person name="Sondergaard T.E."/>
            <person name="Sorensen J.L."/>
            <person name="Fitzpatrick D.A."/>
            <person name="Frisvad J.C."/>
            <person name="Nielsen K.L."/>
        </authorList>
    </citation>
    <scope>NUCLEOTIDE SEQUENCE</scope>
    <source>
        <strain evidence="3">IBT 16125</strain>
    </source>
</reference>
<comment type="caution">
    <text evidence="3">The sequence shown here is derived from an EMBL/GenBank/DDBJ whole genome shotgun (WGS) entry which is preliminary data.</text>
</comment>